<keyword evidence="1" id="KW-0732">Signal</keyword>
<reference evidence="2 3" key="1">
    <citation type="submission" date="2020-08" db="EMBL/GenBank/DDBJ databases">
        <title>Genomic Encyclopedia of Archaeal and Bacterial Type Strains, Phase II (KMG-II): from individual species to whole genera.</title>
        <authorList>
            <person name="Goeker M."/>
        </authorList>
    </citation>
    <scope>NUCLEOTIDE SEQUENCE [LARGE SCALE GENOMIC DNA]</scope>
    <source>
        <strain evidence="2 3">DSM 23288</strain>
    </source>
</reference>
<protein>
    <submittedName>
        <fullName evidence="2">Opacity protein-like surface antigen</fullName>
    </submittedName>
</protein>
<evidence type="ECO:0000256" key="1">
    <source>
        <dbReference type="SAM" id="SignalP"/>
    </source>
</evidence>
<gene>
    <name evidence="2" type="ORF">BDZ31_002169</name>
</gene>
<name>A0A840IEE1_9ACTN</name>
<feature type="chain" id="PRO_5032320275" evidence="1">
    <location>
        <begin position="30"/>
        <end position="250"/>
    </location>
</feature>
<keyword evidence="3" id="KW-1185">Reference proteome</keyword>
<sequence length="250" mass="26814">MLPNKRSGRVLAAAALAAALLAAAPAAQAQNRTSLRGAINPNKGKIGTPMDLKIAFTIDPPAGTVPGTLSELTLQFPPNAKVNANLFPVCSAATINAAKSFRNCPKGSQIGGGRGHADVTAVPVYNADFDVTLFNGSRSGKKITVHVYAIRPVPIYEAFEATLTRTRGRYGYRFVAKLPYSLQEISPGWFAQVRDFNSTIRARRKIRGKTRGFIESSTLCPRSLSVPLAGSFKFLDGTSSSSQTTIRCRR</sequence>
<accession>A0A840IEE1</accession>
<organism evidence="2 3">
    <name type="scientific">Conexibacter arvalis</name>
    <dbReference type="NCBI Taxonomy" id="912552"/>
    <lineage>
        <taxon>Bacteria</taxon>
        <taxon>Bacillati</taxon>
        <taxon>Actinomycetota</taxon>
        <taxon>Thermoleophilia</taxon>
        <taxon>Solirubrobacterales</taxon>
        <taxon>Conexibacteraceae</taxon>
        <taxon>Conexibacter</taxon>
    </lineage>
</organism>
<dbReference type="EMBL" id="JACHNU010000002">
    <property type="protein sequence ID" value="MBB4662583.1"/>
    <property type="molecule type" value="Genomic_DNA"/>
</dbReference>
<evidence type="ECO:0000313" key="2">
    <source>
        <dbReference type="EMBL" id="MBB4662583.1"/>
    </source>
</evidence>
<dbReference type="RefSeq" id="WP_183341864.1">
    <property type="nucleotide sequence ID" value="NZ_JACHNU010000002.1"/>
</dbReference>
<evidence type="ECO:0000313" key="3">
    <source>
        <dbReference type="Proteomes" id="UP000585272"/>
    </source>
</evidence>
<dbReference type="Proteomes" id="UP000585272">
    <property type="component" value="Unassembled WGS sequence"/>
</dbReference>
<dbReference type="AlphaFoldDB" id="A0A840IEE1"/>
<proteinExistence type="predicted"/>
<feature type="signal peptide" evidence="1">
    <location>
        <begin position="1"/>
        <end position="29"/>
    </location>
</feature>
<comment type="caution">
    <text evidence="2">The sequence shown here is derived from an EMBL/GenBank/DDBJ whole genome shotgun (WGS) entry which is preliminary data.</text>
</comment>